<dbReference type="PANTHER" id="PTHR35007">
    <property type="entry name" value="INTEGRAL MEMBRANE PROTEIN-RELATED"/>
    <property type="match status" value="1"/>
</dbReference>
<sequence length="308" mass="33572">MQQDIARKKIKRRQEGPGAYPAQPRPPGEAGRAEKMRAAGNAGNVGKMRTAGSAGSPGKTGTGMDYGVYTLTLREWFCYAAQGLAGCALAAYVFYRSAAAFLVMAPVGIFYPLYCREDLKRQRLRRLNLEFKDGILVLASFLSAGYSIENAVAASGRELTLLYGADGLMAGEFEEMARGLRLNRTVESVFLDLGGRSGLEDVNNFAQVFAAAKRSGGDLVEIISHTAGVIRDKVQVEEEIHTMTASKAFEQKIMSLVPVLIVLYIDLTSPGFFDIMYRTMAGRLVMSVCLAVYGISLLLARRILQVEI</sequence>
<evidence type="ECO:0000256" key="3">
    <source>
        <dbReference type="ARBA" id="ARBA00022692"/>
    </source>
</evidence>
<evidence type="ECO:0000256" key="6">
    <source>
        <dbReference type="SAM" id="MobiDB-lite"/>
    </source>
</evidence>
<dbReference type="InterPro" id="IPR018076">
    <property type="entry name" value="T2SS_GspF_dom"/>
</dbReference>
<feature type="transmembrane region" description="Helical" evidence="7">
    <location>
        <begin position="253"/>
        <end position="272"/>
    </location>
</feature>
<evidence type="ECO:0000313" key="10">
    <source>
        <dbReference type="Proteomes" id="UP000198508"/>
    </source>
</evidence>
<reference evidence="10" key="1">
    <citation type="submission" date="2016-10" db="EMBL/GenBank/DDBJ databases">
        <authorList>
            <person name="Varghese N."/>
            <person name="Submissions S."/>
        </authorList>
    </citation>
    <scope>NUCLEOTIDE SEQUENCE [LARGE SCALE GENOMIC DNA]</scope>
    <source>
        <strain evidence="10">NLAE-zl-G277</strain>
    </source>
</reference>
<feature type="region of interest" description="Disordered" evidence="6">
    <location>
        <begin position="1"/>
        <end position="35"/>
    </location>
</feature>
<gene>
    <name evidence="9" type="ORF">SAMN05216313_12941</name>
</gene>
<evidence type="ECO:0000313" key="9">
    <source>
        <dbReference type="EMBL" id="SEU08732.1"/>
    </source>
</evidence>
<evidence type="ECO:0000259" key="8">
    <source>
        <dbReference type="Pfam" id="PF00482"/>
    </source>
</evidence>
<dbReference type="PANTHER" id="PTHR35007:SF1">
    <property type="entry name" value="PILUS ASSEMBLY PROTEIN"/>
    <property type="match status" value="1"/>
</dbReference>
<dbReference type="GO" id="GO:0005886">
    <property type="term" value="C:plasma membrane"/>
    <property type="evidence" value="ECO:0007669"/>
    <property type="project" value="UniProtKB-SubCell"/>
</dbReference>
<evidence type="ECO:0000256" key="7">
    <source>
        <dbReference type="SAM" id="Phobius"/>
    </source>
</evidence>
<evidence type="ECO:0000256" key="1">
    <source>
        <dbReference type="ARBA" id="ARBA00004651"/>
    </source>
</evidence>
<evidence type="ECO:0000256" key="5">
    <source>
        <dbReference type="ARBA" id="ARBA00023136"/>
    </source>
</evidence>
<organism evidence="9 10">
    <name type="scientific">Enterocloster lavalensis</name>
    <dbReference type="NCBI Taxonomy" id="460384"/>
    <lineage>
        <taxon>Bacteria</taxon>
        <taxon>Bacillati</taxon>
        <taxon>Bacillota</taxon>
        <taxon>Clostridia</taxon>
        <taxon>Lachnospirales</taxon>
        <taxon>Lachnospiraceae</taxon>
        <taxon>Enterocloster</taxon>
    </lineage>
</organism>
<dbReference type="STRING" id="460384.SAMN05216313_12941"/>
<keyword evidence="5 7" id="KW-0472">Membrane</keyword>
<name>A0A1I0JF89_9FIRM</name>
<keyword evidence="3 7" id="KW-0812">Transmembrane</keyword>
<accession>A0A1I0JF89</accession>
<comment type="subcellular location">
    <subcellularLocation>
        <location evidence="1">Cell membrane</location>
        <topology evidence="1">Multi-pass membrane protein</topology>
    </subcellularLocation>
</comment>
<feature type="domain" description="Type II secretion system protein GspF" evidence="8">
    <location>
        <begin position="137"/>
        <end position="265"/>
    </location>
</feature>
<keyword evidence="4 7" id="KW-1133">Transmembrane helix</keyword>
<keyword evidence="10" id="KW-1185">Reference proteome</keyword>
<dbReference type="Proteomes" id="UP000198508">
    <property type="component" value="Unassembled WGS sequence"/>
</dbReference>
<evidence type="ECO:0000256" key="2">
    <source>
        <dbReference type="ARBA" id="ARBA00022475"/>
    </source>
</evidence>
<dbReference type="EMBL" id="FOIM01000029">
    <property type="protein sequence ID" value="SEU08732.1"/>
    <property type="molecule type" value="Genomic_DNA"/>
</dbReference>
<feature type="transmembrane region" description="Helical" evidence="7">
    <location>
        <begin position="76"/>
        <end position="93"/>
    </location>
</feature>
<proteinExistence type="predicted"/>
<dbReference type="Pfam" id="PF00482">
    <property type="entry name" value="T2SSF"/>
    <property type="match status" value="1"/>
</dbReference>
<keyword evidence="2" id="KW-1003">Cell membrane</keyword>
<protein>
    <submittedName>
        <fullName evidence="9">Tight adherence protein B</fullName>
    </submittedName>
</protein>
<dbReference type="AlphaFoldDB" id="A0A1I0JF89"/>
<feature type="transmembrane region" description="Helical" evidence="7">
    <location>
        <begin position="284"/>
        <end position="304"/>
    </location>
</feature>
<evidence type="ECO:0000256" key="4">
    <source>
        <dbReference type="ARBA" id="ARBA00022989"/>
    </source>
</evidence>
<feature type="transmembrane region" description="Helical" evidence="7">
    <location>
        <begin position="99"/>
        <end position="115"/>
    </location>
</feature>